<proteinExistence type="predicted"/>
<name>A0ABS1ETY4_9CLOT</name>
<dbReference type="SUPFAM" id="SSF56112">
    <property type="entry name" value="Protein kinase-like (PK-like)"/>
    <property type="match status" value="1"/>
</dbReference>
<keyword evidence="3" id="KW-1185">Reference proteome</keyword>
<evidence type="ECO:0000313" key="3">
    <source>
        <dbReference type="Proteomes" id="UP000596739"/>
    </source>
</evidence>
<dbReference type="InterPro" id="IPR002575">
    <property type="entry name" value="Aminoglycoside_PTrfase"/>
</dbReference>
<dbReference type="Pfam" id="PF01636">
    <property type="entry name" value="APH"/>
    <property type="match status" value="1"/>
</dbReference>
<dbReference type="Proteomes" id="UP000596739">
    <property type="component" value="Unassembled WGS sequence"/>
</dbReference>
<organism evidence="2 3">
    <name type="scientific">Clostridium yunnanense</name>
    <dbReference type="NCBI Taxonomy" id="2800325"/>
    <lineage>
        <taxon>Bacteria</taxon>
        <taxon>Bacillati</taxon>
        <taxon>Bacillota</taxon>
        <taxon>Clostridia</taxon>
        <taxon>Eubacteriales</taxon>
        <taxon>Clostridiaceae</taxon>
        <taxon>Clostridium</taxon>
    </lineage>
</organism>
<evidence type="ECO:0000259" key="1">
    <source>
        <dbReference type="Pfam" id="PF01636"/>
    </source>
</evidence>
<protein>
    <submittedName>
        <fullName evidence="2">Phosphotransferase</fullName>
    </submittedName>
</protein>
<sequence>MIPENKKTIVKKALQTAFGVDSYEDIEEITIGLSNALTFRIAVKNKTYLMKIARTDELSAPANYYEYMKAGSDAGIAPHVWYLSTEDKISITDFIEAKPFPIDKAKEIMPKLLDKLHKLPPFHKGVNYSDAMDGIVQRFFGAKFLSDNLSEEIMKNYIRIKEIYPCHSEDLVSCHNDLKPENYIFDGEKAWLVDWEAAFLNDRYLDLAVVGNFAVNNEDDELEYLENYFGEAPNDYIRARFFLMQQLLHIFYMSIFMLYSSKTVDINIEGENVSFEDFHKRMWEGEIDLANDENKLKYGIVHMNQFLANIKTERFEEALKVISKSSRGN</sequence>
<dbReference type="RefSeq" id="WP_200272247.1">
    <property type="nucleotide sequence ID" value="NZ_JAENHN010000051.1"/>
</dbReference>
<reference evidence="3" key="1">
    <citation type="submission" date="2021-01" db="EMBL/GenBank/DDBJ databases">
        <title>Genome public.</title>
        <authorList>
            <person name="Liu C."/>
            <person name="Sun Q."/>
        </authorList>
    </citation>
    <scope>NUCLEOTIDE SEQUENCE [LARGE SCALE GENOMIC DNA]</scope>
    <source>
        <strain evidence="3">YIM B02505</strain>
    </source>
</reference>
<feature type="domain" description="Aminoglycoside phosphotransferase" evidence="1">
    <location>
        <begin position="26"/>
        <end position="236"/>
    </location>
</feature>
<gene>
    <name evidence="2" type="ORF">JHL18_19180</name>
</gene>
<comment type="caution">
    <text evidence="2">The sequence shown here is derived from an EMBL/GenBank/DDBJ whole genome shotgun (WGS) entry which is preliminary data.</text>
</comment>
<accession>A0ABS1ETY4</accession>
<dbReference type="InterPro" id="IPR011009">
    <property type="entry name" value="Kinase-like_dom_sf"/>
</dbReference>
<dbReference type="EMBL" id="JAENHN010000051">
    <property type="protein sequence ID" value="MBK1812748.1"/>
    <property type="molecule type" value="Genomic_DNA"/>
</dbReference>
<dbReference type="Gene3D" id="3.30.200.20">
    <property type="entry name" value="Phosphorylase Kinase, domain 1"/>
    <property type="match status" value="1"/>
</dbReference>
<dbReference type="Gene3D" id="3.90.1200.10">
    <property type="match status" value="1"/>
</dbReference>
<evidence type="ECO:0000313" key="2">
    <source>
        <dbReference type="EMBL" id="MBK1812748.1"/>
    </source>
</evidence>